<accession>A0ABP9TQE6</accession>
<evidence type="ECO:0000313" key="1">
    <source>
        <dbReference type="EMBL" id="GAA5228921.1"/>
    </source>
</evidence>
<organism evidence="1 2">
    <name type="scientific">Paeniglutamicibacter antarcticus</name>
    <dbReference type="NCBI Taxonomy" id="494023"/>
    <lineage>
        <taxon>Bacteria</taxon>
        <taxon>Bacillati</taxon>
        <taxon>Actinomycetota</taxon>
        <taxon>Actinomycetes</taxon>
        <taxon>Micrococcales</taxon>
        <taxon>Micrococcaceae</taxon>
        <taxon>Paeniglutamicibacter</taxon>
    </lineage>
</organism>
<evidence type="ECO:0000313" key="2">
    <source>
        <dbReference type="Proteomes" id="UP001501257"/>
    </source>
</evidence>
<dbReference type="EMBL" id="BAABLK010000091">
    <property type="protein sequence ID" value="GAA5228921.1"/>
    <property type="molecule type" value="Genomic_DNA"/>
</dbReference>
<proteinExistence type="predicted"/>
<gene>
    <name evidence="1" type="ORF">GCM10025778_34600</name>
</gene>
<sequence length="68" mass="7366">MRADAEPLLRDPPGQPIPSYAAHVVPKEFLATDEPRRGFTQLSEGAALHIVPAAFVRQGTEAVQNSWG</sequence>
<comment type="caution">
    <text evidence="1">The sequence shown here is derived from an EMBL/GenBank/DDBJ whole genome shotgun (WGS) entry which is preliminary data.</text>
</comment>
<keyword evidence="2" id="KW-1185">Reference proteome</keyword>
<name>A0ABP9TQE6_9MICC</name>
<protein>
    <submittedName>
        <fullName evidence="1">Uncharacterized protein</fullName>
    </submittedName>
</protein>
<dbReference type="Proteomes" id="UP001501257">
    <property type="component" value="Unassembled WGS sequence"/>
</dbReference>
<reference evidence="2" key="1">
    <citation type="journal article" date="2019" name="Int. J. Syst. Evol. Microbiol.">
        <title>The Global Catalogue of Microorganisms (GCM) 10K type strain sequencing project: providing services to taxonomists for standard genome sequencing and annotation.</title>
        <authorList>
            <consortium name="The Broad Institute Genomics Platform"/>
            <consortium name="The Broad Institute Genome Sequencing Center for Infectious Disease"/>
            <person name="Wu L."/>
            <person name="Ma J."/>
        </authorList>
    </citation>
    <scope>NUCLEOTIDE SEQUENCE [LARGE SCALE GENOMIC DNA]</scope>
    <source>
        <strain evidence="2">JCM 18952</strain>
    </source>
</reference>